<keyword evidence="4 7" id="KW-1133">Transmembrane helix</keyword>
<protein>
    <recommendedName>
        <fullName evidence="13">Vang-like protein</fullName>
    </recommendedName>
</protein>
<evidence type="ECO:0000256" key="4">
    <source>
        <dbReference type="ARBA" id="ARBA00022989"/>
    </source>
</evidence>
<evidence type="ECO:0000313" key="8">
    <source>
        <dbReference type="EMBL" id="CAF0769223.1"/>
    </source>
</evidence>
<evidence type="ECO:0000313" key="9">
    <source>
        <dbReference type="EMBL" id="CAF0791268.1"/>
    </source>
</evidence>
<feature type="transmembrane region" description="Helical" evidence="7">
    <location>
        <begin position="251"/>
        <end position="273"/>
    </location>
</feature>
<evidence type="ECO:0000313" key="11">
    <source>
        <dbReference type="EMBL" id="CAF3573857.1"/>
    </source>
</evidence>
<comment type="similarity">
    <text evidence="6">Belongs to the Vang family.</text>
</comment>
<evidence type="ECO:0000313" key="10">
    <source>
        <dbReference type="EMBL" id="CAF3551174.1"/>
    </source>
</evidence>
<evidence type="ECO:0000256" key="7">
    <source>
        <dbReference type="SAM" id="Phobius"/>
    </source>
</evidence>
<dbReference type="EMBL" id="CAJNOK010001065">
    <property type="protein sequence ID" value="CAF0791268.1"/>
    <property type="molecule type" value="Genomic_DNA"/>
</dbReference>
<keyword evidence="12" id="KW-1185">Reference proteome</keyword>
<evidence type="ECO:0000256" key="1">
    <source>
        <dbReference type="ARBA" id="ARBA00004651"/>
    </source>
</evidence>
<dbReference type="Proteomes" id="UP000681722">
    <property type="component" value="Unassembled WGS sequence"/>
</dbReference>
<dbReference type="Proteomes" id="UP000682733">
    <property type="component" value="Unassembled WGS sequence"/>
</dbReference>
<dbReference type="EMBL" id="CAJOBA010001065">
    <property type="protein sequence ID" value="CAF3573857.1"/>
    <property type="molecule type" value="Genomic_DNA"/>
</dbReference>
<gene>
    <name evidence="8" type="ORF">GPM918_LOCUS1831</name>
    <name evidence="9" type="ORF">OVA965_LOCUS4144</name>
    <name evidence="10" type="ORF">SRO942_LOCUS1831</name>
    <name evidence="11" type="ORF">TMI583_LOCUS4142</name>
</gene>
<dbReference type="Pfam" id="PF06638">
    <property type="entry name" value="Strabismus"/>
    <property type="match status" value="2"/>
</dbReference>
<evidence type="ECO:0000256" key="6">
    <source>
        <dbReference type="ARBA" id="ARBA00025718"/>
    </source>
</evidence>
<dbReference type="Proteomes" id="UP000677228">
    <property type="component" value="Unassembled WGS sequence"/>
</dbReference>
<comment type="subcellular location">
    <subcellularLocation>
        <location evidence="1">Cell membrane</location>
        <topology evidence="1">Multi-pass membrane protein</topology>
    </subcellularLocation>
</comment>
<keyword evidence="2" id="KW-1003">Cell membrane</keyword>
<keyword evidence="5 7" id="KW-0472">Membrane</keyword>
<dbReference type="GO" id="GO:0005886">
    <property type="term" value="C:plasma membrane"/>
    <property type="evidence" value="ECO:0007669"/>
    <property type="project" value="UniProtKB-SubCell"/>
</dbReference>
<dbReference type="Proteomes" id="UP000663829">
    <property type="component" value="Unassembled WGS sequence"/>
</dbReference>
<evidence type="ECO:0000313" key="12">
    <source>
        <dbReference type="Proteomes" id="UP000663829"/>
    </source>
</evidence>
<evidence type="ECO:0000256" key="2">
    <source>
        <dbReference type="ARBA" id="ARBA00022475"/>
    </source>
</evidence>
<dbReference type="InterPro" id="IPR009539">
    <property type="entry name" value="VANGL"/>
</dbReference>
<dbReference type="AlphaFoldDB" id="A0A813QK64"/>
<accession>A0A813QK64</accession>
<evidence type="ECO:0000256" key="5">
    <source>
        <dbReference type="ARBA" id="ARBA00023136"/>
    </source>
</evidence>
<reference evidence="8" key="1">
    <citation type="submission" date="2021-02" db="EMBL/GenBank/DDBJ databases">
        <authorList>
            <person name="Nowell W R."/>
        </authorList>
    </citation>
    <scope>NUCLEOTIDE SEQUENCE</scope>
</reference>
<feature type="transmembrane region" description="Helical" evidence="7">
    <location>
        <begin position="285"/>
        <end position="305"/>
    </location>
</feature>
<organism evidence="8 12">
    <name type="scientific">Didymodactylos carnosus</name>
    <dbReference type="NCBI Taxonomy" id="1234261"/>
    <lineage>
        <taxon>Eukaryota</taxon>
        <taxon>Metazoa</taxon>
        <taxon>Spiralia</taxon>
        <taxon>Gnathifera</taxon>
        <taxon>Rotifera</taxon>
        <taxon>Eurotatoria</taxon>
        <taxon>Bdelloidea</taxon>
        <taxon>Philodinida</taxon>
        <taxon>Philodinidae</taxon>
        <taxon>Didymodactylos</taxon>
    </lineage>
</organism>
<feature type="transmembrane region" description="Helical" evidence="7">
    <location>
        <begin position="317"/>
        <end position="337"/>
    </location>
</feature>
<evidence type="ECO:0000256" key="3">
    <source>
        <dbReference type="ARBA" id="ARBA00022692"/>
    </source>
</evidence>
<feature type="transmembrane region" description="Helical" evidence="7">
    <location>
        <begin position="200"/>
        <end position="226"/>
    </location>
</feature>
<dbReference type="EMBL" id="CAJNOQ010000184">
    <property type="protein sequence ID" value="CAF0769223.1"/>
    <property type="molecule type" value="Genomic_DNA"/>
</dbReference>
<dbReference type="EMBL" id="CAJOBC010000184">
    <property type="protein sequence ID" value="CAF3551174.1"/>
    <property type="molecule type" value="Genomic_DNA"/>
</dbReference>
<dbReference type="OrthoDB" id="8887313at2759"/>
<proteinExistence type="inferred from homology"/>
<evidence type="ECO:0008006" key="13">
    <source>
        <dbReference type="Google" id="ProtNLM"/>
    </source>
</evidence>
<name>A0A813QK64_9BILA</name>
<keyword evidence="3 7" id="KW-0812">Transmembrane</keyword>
<dbReference type="PANTHER" id="PTHR20886">
    <property type="entry name" value="VANG-LIKE PROTEIN"/>
    <property type="match status" value="1"/>
</dbReference>
<comment type="caution">
    <text evidence="8">The sequence shown here is derived from an EMBL/GenBank/DDBJ whole genome shotgun (WGS) entry which is preliminary data.</text>
</comment>
<sequence>MEVDRFNLSKFVVSNVQKHTRSLSSINDDENNSTINQLTRYHSLNIPLSTISDSRNVFLVSPPRKNGYLVRSTTPVSPSSSSYTLYPESTLLTTVQSLSNPNTSGNSLKCQSELSSQLKIIDIDRQQRPLSIVDNVETNIRVNLLPQDSWNDLISQSELSEDGEEHDEDVSYDNNQKFCSSARDLCMSSKSKSTTIISNCFLLLYNIFIYLLTLITILTPILFIMLPKCSIFVKYETLTSTTVTSHSWDTFYGYMKITFKLILSTIGILPFLFYQRCLTKDLFKVFILIYLFLLTFFTWFFYIRLKQSSIQNIEYSLNYLDHVILVCLFYHVILVVVSQQKYLKSKFVIQMVRSPDGVSRQYSLGSMSIHEASRYLLKQYYNDFPIYNPWSFNIKTMLSGNTDGRSSTVHERLQDEVEYERRLRKRRVKLINVVEKAFNHVKRCNNKNNIDVEENVMNARSAAQAVFSSIARSLQKYLRSTRRQAFFTRDSIIDHLTSCLSFDIQPQAFLERYLQTQSILHTHNYCHKNIIDTRPSKWSLVNDDNRYCSTIYDGLIFVLKQNNNSDISLLCTVQETPTLELENDHRFVNLERNKFKLNLNSETSV</sequence>